<dbReference type="Gene3D" id="1.20.5.170">
    <property type="match status" value="1"/>
</dbReference>
<name>A0A6A6A830_9PLEO</name>
<dbReference type="InterPro" id="IPR046347">
    <property type="entry name" value="bZIP_sf"/>
</dbReference>
<feature type="region of interest" description="Disordered" evidence="2">
    <location>
        <begin position="288"/>
        <end position="363"/>
    </location>
</feature>
<feature type="region of interest" description="Disordered" evidence="2">
    <location>
        <begin position="32"/>
        <end position="67"/>
    </location>
</feature>
<feature type="compositionally biased region" description="Low complexity" evidence="2">
    <location>
        <begin position="231"/>
        <end position="244"/>
    </location>
</feature>
<dbReference type="PANTHER" id="PTHR37012:SF2">
    <property type="entry name" value="BZIP DOMAIN-CONTAINING PROTEIN-RELATED"/>
    <property type="match status" value="1"/>
</dbReference>
<feature type="compositionally biased region" description="Polar residues" evidence="2">
    <location>
        <begin position="189"/>
        <end position="217"/>
    </location>
</feature>
<dbReference type="RefSeq" id="XP_033522379.1">
    <property type="nucleotide sequence ID" value="XM_033663921.1"/>
</dbReference>
<keyword evidence="1" id="KW-0175">Coiled coil</keyword>
<dbReference type="EMBL" id="ML977509">
    <property type="protein sequence ID" value="KAF2127990.1"/>
    <property type="molecule type" value="Genomic_DNA"/>
</dbReference>
<dbReference type="OrthoDB" id="3535998at2759"/>
<evidence type="ECO:0008006" key="5">
    <source>
        <dbReference type="Google" id="ProtNLM"/>
    </source>
</evidence>
<dbReference type="SUPFAM" id="SSF57959">
    <property type="entry name" value="Leucine zipper domain"/>
    <property type="match status" value="1"/>
</dbReference>
<accession>A0A6A6A830</accession>
<evidence type="ECO:0000313" key="3">
    <source>
        <dbReference type="EMBL" id="KAF2127990.1"/>
    </source>
</evidence>
<dbReference type="GeneID" id="54404353"/>
<feature type="coiled-coil region" evidence="1">
    <location>
        <begin position="81"/>
        <end position="137"/>
    </location>
</feature>
<gene>
    <name evidence="3" type="ORF">P153DRAFT_293892</name>
</gene>
<protein>
    <recommendedName>
        <fullName evidence="5">BZIP domain-containing protein</fullName>
    </recommendedName>
</protein>
<evidence type="ECO:0000256" key="2">
    <source>
        <dbReference type="SAM" id="MobiDB-lite"/>
    </source>
</evidence>
<feature type="region of interest" description="Disordered" evidence="2">
    <location>
        <begin position="149"/>
        <end position="266"/>
    </location>
</feature>
<evidence type="ECO:0000313" key="4">
    <source>
        <dbReference type="Proteomes" id="UP000799771"/>
    </source>
</evidence>
<dbReference type="GO" id="GO:0003700">
    <property type="term" value="F:DNA-binding transcription factor activity"/>
    <property type="evidence" value="ECO:0007669"/>
    <property type="project" value="InterPro"/>
</dbReference>
<reference evidence="3" key="1">
    <citation type="journal article" date="2020" name="Stud. Mycol.">
        <title>101 Dothideomycetes genomes: a test case for predicting lifestyles and emergence of pathogens.</title>
        <authorList>
            <person name="Haridas S."/>
            <person name="Albert R."/>
            <person name="Binder M."/>
            <person name="Bloem J."/>
            <person name="Labutti K."/>
            <person name="Salamov A."/>
            <person name="Andreopoulos B."/>
            <person name="Baker S."/>
            <person name="Barry K."/>
            <person name="Bills G."/>
            <person name="Bluhm B."/>
            <person name="Cannon C."/>
            <person name="Castanera R."/>
            <person name="Culley D."/>
            <person name="Daum C."/>
            <person name="Ezra D."/>
            <person name="Gonzalez J."/>
            <person name="Henrissat B."/>
            <person name="Kuo A."/>
            <person name="Liang C."/>
            <person name="Lipzen A."/>
            <person name="Lutzoni F."/>
            <person name="Magnuson J."/>
            <person name="Mondo S."/>
            <person name="Nolan M."/>
            <person name="Ohm R."/>
            <person name="Pangilinan J."/>
            <person name="Park H.-J."/>
            <person name="Ramirez L."/>
            <person name="Alfaro M."/>
            <person name="Sun H."/>
            <person name="Tritt A."/>
            <person name="Yoshinaga Y."/>
            <person name="Zwiers L.-H."/>
            <person name="Turgeon B."/>
            <person name="Goodwin S."/>
            <person name="Spatafora J."/>
            <person name="Crous P."/>
            <person name="Grigoriev I."/>
        </authorList>
    </citation>
    <scope>NUCLEOTIDE SEQUENCE</scope>
    <source>
        <strain evidence="3">CBS 119687</strain>
    </source>
</reference>
<feature type="compositionally biased region" description="Polar residues" evidence="2">
    <location>
        <begin position="165"/>
        <end position="179"/>
    </location>
</feature>
<dbReference type="CDD" id="cd14688">
    <property type="entry name" value="bZIP_YAP"/>
    <property type="match status" value="1"/>
</dbReference>
<dbReference type="Proteomes" id="UP000799771">
    <property type="component" value="Unassembled WGS sequence"/>
</dbReference>
<proteinExistence type="predicted"/>
<evidence type="ECO:0000256" key="1">
    <source>
        <dbReference type="SAM" id="Coils"/>
    </source>
</evidence>
<sequence length="396" mass="44142">MTSVLHYRDPIAYRSDFMNTPNYMPHMESFKKASSYDGHSSGSESKKQQMSGGKKRPSRAGTRSVTTLTAAQLERKRANDREAQRAIRQRTKDHIDALERQVRDLTAQLDTSSSTKMMELMRRNEELDQENVVLRARLSHAVSALGVPEQSAGTCAPSPSDRVQMLSQPRRSSTGTARSVHSMPELATPVSQPGHWQQQHTYNHHVSSPHVETSSTMGEVPAPHHESVRWSPHPSSHPQHHSVPMPVQDSVHSAEPTGMSYPSPYGMESNTRAMSYPLENPASLVTSQPMQMSGYGTPTSHPSPHPSDYQRHITVPMGHPQAPSQSHQHQHSHPQQPTSAPYSPYGNAGHQGYVPQVSHPGEMPMMAHAPHHQSQMMNEQGQHMMYHMPSNMKPEH</sequence>
<feature type="compositionally biased region" description="Low complexity" evidence="2">
    <location>
        <begin position="319"/>
        <end position="341"/>
    </location>
</feature>
<dbReference type="AlphaFoldDB" id="A0A6A6A830"/>
<organism evidence="3 4">
    <name type="scientific">Dothidotthia symphoricarpi CBS 119687</name>
    <dbReference type="NCBI Taxonomy" id="1392245"/>
    <lineage>
        <taxon>Eukaryota</taxon>
        <taxon>Fungi</taxon>
        <taxon>Dikarya</taxon>
        <taxon>Ascomycota</taxon>
        <taxon>Pezizomycotina</taxon>
        <taxon>Dothideomycetes</taxon>
        <taxon>Pleosporomycetidae</taxon>
        <taxon>Pleosporales</taxon>
        <taxon>Dothidotthiaceae</taxon>
        <taxon>Dothidotthia</taxon>
    </lineage>
</organism>
<dbReference type="PANTHER" id="PTHR37012">
    <property type="entry name" value="B-ZIP TRANSCRIPTION FACTOR (EUROFUNG)-RELATED"/>
    <property type="match status" value="1"/>
</dbReference>
<keyword evidence="4" id="KW-1185">Reference proteome</keyword>